<feature type="compositionally biased region" description="Basic and acidic residues" evidence="5">
    <location>
        <begin position="887"/>
        <end position="896"/>
    </location>
</feature>
<dbReference type="InterPro" id="IPR047157">
    <property type="entry name" value="PHRF1/Atg35"/>
</dbReference>
<dbReference type="Ensembl" id="ENSLOCT00000000548.1">
    <property type="protein sequence ID" value="ENSLOCP00000000547.1"/>
    <property type="gene ID" value="ENSLOCG00000000493.1"/>
</dbReference>
<feature type="compositionally biased region" description="Polar residues" evidence="5">
    <location>
        <begin position="981"/>
        <end position="995"/>
    </location>
</feature>
<dbReference type="InterPro" id="IPR001965">
    <property type="entry name" value="Znf_PHD"/>
</dbReference>
<keyword evidence="9" id="KW-1185">Reference proteome</keyword>
<dbReference type="Pfam" id="PF00628">
    <property type="entry name" value="PHD"/>
    <property type="match status" value="1"/>
</dbReference>
<dbReference type="PANTHER" id="PTHR12618:SF20">
    <property type="entry name" value="PHD AND RING FINGER DOMAIN-CONTAINING PROTEIN 1"/>
    <property type="match status" value="1"/>
</dbReference>
<dbReference type="InterPro" id="IPR017907">
    <property type="entry name" value="Znf_RING_CS"/>
</dbReference>
<feature type="compositionally biased region" description="Acidic residues" evidence="5">
    <location>
        <begin position="29"/>
        <end position="77"/>
    </location>
</feature>
<name>W5LWP0_LEPOC</name>
<dbReference type="eggNOG" id="KOG0825">
    <property type="taxonomic scope" value="Eukaryota"/>
</dbReference>
<keyword evidence="3" id="KW-0862">Zinc</keyword>
<reference evidence="8" key="3">
    <citation type="submission" date="2025-09" db="UniProtKB">
        <authorList>
            <consortium name="Ensembl"/>
        </authorList>
    </citation>
    <scope>IDENTIFICATION</scope>
</reference>
<feature type="compositionally biased region" description="Low complexity" evidence="5">
    <location>
        <begin position="841"/>
        <end position="851"/>
    </location>
</feature>
<feature type="compositionally biased region" description="Basic and acidic residues" evidence="5">
    <location>
        <begin position="735"/>
        <end position="749"/>
    </location>
</feature>
<feature type="compositionally biased region" description="Basic and acidic residues" evidence="5">
    <location>
        <begin position="1017"/>
        <end position="1040"/>
    </location>
</feature>
<dbReference type="PROSITE" id="PS00518">
    <property type="entry name" value="ZF_RING_1"/>
    <property type="match status" value="1"/>
</dbReference>
<feature type="compositionally biased region" description="Basic residues" evidence="5">
    <location>
        <begin position="1105"/>
        <end position="1130"/>
    </location>
</feature>
<feature type="region of interest" description="Disordered" evidence="5">
    <location>
        <begin position="696"/>
        <end position="779"/>
    </location>
</feature>
<feature type="region of interest" description="Disordered" evidence="5">
    <location>
        <begin position="635"/>
        <end position="654"/>
    </location>
</feature>
<feature type="compositionally biased region" description="Basic and acidic residues" evidence="5">
    <location>
        <begin position="1295"/>
        <end position="1308"/>
    </location>
</feature>
<dbReference type="InterPro" id="IPR001841">
    <property type="entry name" value="Znf_RING"/>
</dbReference>
<evidence type="ECO:0000259" key="7">
    <source>
        <dbReference type="PROSITE" id="PS50089"/>
    </source>
</evidence>
<accession>W5LWP0</accession>
<organism evidence="8 9">
    <name type="scientific">Lepisosteus oculatus</name>
    <name type="common">Spotted gar</name>
    <dbReference type="NCBI Taxonomy" id="7918"/>
    <lineage>
        <taxon>Eukaryota</taxon>
        <taxon>Metazoa</taxon>
        <taxon>Chordata</taxon>
        <taxon>Craniata</taxon>
        <taxon>Vertebrata</taxon>
        <taxon>Euteleostomi</taxon>
        <taxon>Actinopterygii</taxon>
        <taxon>Neopterygii</taxon>
        <taxon>Holostei</taxon>
        <taxon>Semionotiformes</taxon>
        <taxon>Lepisosteidae</taxon>
        <taxon>Lepisosteus</taxon>
    </lineage>
</organism>
<feature type="compositionally biased region" description="Polar residues" evidence="5">
    <location>
        <begin position="707"/>
        <end position="733"/>
    </location>
</feature>
<feature type="compositionally biased region" description="Basic and acidic residues" evidence="5">
    <location>
        <begin position="996"/>
        <end position="1010"/>
    </location>
</feature>
<dbReference type="CDD" id="cd15536">
    <property type="entry name" value="PHD_PHRF1"/>
    <property type="match status" value="1"/>
</dbReference>
<dbReference type="Bgee" id="ENSLOCG00000000493">
    <property type="expression patterns" value="Expressed in muscle tissue and 13 other cell types or tissues"/>
</dbReference>
<dbReference type="SMART" id="SM00184">
    <property type="entry name" value="RING"/>
    <property type="match status" value="2"/>
</dbReference>
<feature type="region of interest" description="Disordered" evidence="5">
    <location>
        <begin position="436"/>
        <end position="470"/>
    </location>
</feature>
<dbReference type="Pfam" id="PF23030">
    <property type="entry name" value="SCAF11-like_C"/>
    <property type="match status" value="1"/>
</dbReference>
<feature type="region of interest" description="Disordered" evidence="5">
    <location>
        <begin position="325"/>
        <end position="385"/>
    </location>
</feature>
<dbReference type="OMA" id="VENTRAC"/>
<feature type="compositionally biased region" description="Polar residues" evidence="5">
    <location>
        <begin position="606"/>
        <end position="621"/>
    </location>
</feature>
<evidence type="ECO:0000256" key="5">
    <source>
        <dbReference type="SAM" id="MobiDB-lite"/>
    </source>
</evidence>
<dbReference type="EMBL" id="AHAT01008073">
    <property type="status" value="NOT_ANNOTATED_CDS"/>
    <property type="molecule type" value="Genomic_DNA"/>
</dbReference>
<protein>
    <submittedName>
        <fullName evidence="8">PHD and ring finger domains 1</fullName>
    </submittedName>
</protein>
<feature type="compositionally biased region" description="Low complexity" evidence="5">
    <location>
        <begin position="750"/>
        <end position="779"/>
    </location>
</feature>
<dbReference type="PROSITE" id="PS50089">
    <property type="entry name" value="ZF_RING_2"/>
    <property type="match status" value="1"/>
</dbReference>
<feature type="compositionally biased region" description="Basic and acidic residues" evidence="5">
    <location>
        <begin position="1183"/>
        <end position="1205"/>
    </location>
</feature>
<dbReference type="InterPro" id="IPR011011">
    <property type="entry name" value="Znf_FYVE_PHD"/>
</dbReference>
<dbReference type="PROSITE" id="PS50016">
    <property type="entry name" value="ZF_PHD_2"/>
    <property type="match status" value="1"/>
</dbReference>
<feature type="compositionally biased region" description="Basic and acidic residues" evidence="5">
    <location>
        <begin position="1131"/>
        <end position="1145"/>
    </location>
</feature>
<feature type="compositionally biased region" description="Basic residues" evidence="5">
    <location>
        <begin position="1057"/>
        <end position="1069"/>
    </location>
</feature>
<feature type="domain" description="PHD-type" evidence="6">
    <location>
        <begin position="179"/>
        <end position="229"/>
    </location>
</feature>
<evidence type="ECO:0000313" key="9">
    <source>
        <dbReference type="Proteomes" id="UP000018468"/>
    </source>
</evidence>
<feature type="region of interest" description="Disordered" evidence="5">
    <location>
        <begin position="598"/>
        <end position="621"/>
    </location>
</feature>
<dbReference type="InterPro" id="IPR019787">
    <property type="entry name" value="Znf_PHD-finger"/>
</dbReference>
<dbReference type="SMART" id="SM00249">
    <property type="entry name" value="PHD"/>
    <property type="match status" value="1"/>
</dbReference>
<dbReference type="Gene3D" id="3.30.40.10">
    <property type="entry name" value="Zinc/RING finger domain, C3HC4 (zinc finger)"/>
    <property type="match status" value="2"/>
</dbReference>
<feature type="compositionally biased region" description="Basic and acidic residues" evidence="5">
    <location>
        <begin position="933"/>
        <end position="951"/>
    </location>
</feature>
<feature type="region of interest" description="Disordered" evidence="5">
    <location>
        <begin position="1285"/>
        <end position="1308"/>
    </location>
</feature>
<feature type="region of interest" description="Disordered" evidence="5">
    <location>
        <begin position="1"/>
        <end position="94"/>
    </location>
</feature>
<dbReference type="GO" id="GO:0008270">
    <property type="term" value="F:zinc ion binding"/>
    <property type="evidence" value="ECO:0007669"/>
    <property type="project" value="UniProtKB-KW"/>
</dbReference>
<dbReference type="InterPro" id="IPR057031">
    <property type="entry name" value="SFR19-like_C"/>
</dbReference>
<feature type="region of interest" description="Disordered" evidence="5">
    <location>
        <begin position="817"/>
        <end position="1224"/>
    </location>
</feature>
<proteinExistence type="predicted"/>
<dbReference type="STRING" id="7918.ENSLOCP00000000547"/>
<feature type="compositionally biased region" description="Basic and acidic residues" evidence="5">
    <location>
        <begin position="960"/>
        <end position="975"/>
    </location>
</feature>
<dbReference type="InterPro" id="IPR013083">
    <property type="entry name" value="Znf_RING/FYVE/PHD"/>
</dbReference>
<feature type="compositionally biased region" description="Basic and acidic residues" evidence="5">
    <location>
        <begin position="1515"/>
        <end position="1532"/>
    </location>
</feature>
<evidence type="ECO:0000256" key="4">
    <source>
        <dbReference type="PROSITE-ProRule" id="PRU00175"/>
    </source>
</evidence>
<feature type="compositionally biased region" description="Basic residues" evidence="5">
    <location>
        <begin position="331"/>
        <end position="350"/>
    </location>
</feature>
<evidence type="ECO:0000256" key="1">
    <source>
        <dbReference type="ARBA" id="ARBA00022723"/>
    </source>
</evidence>
<dbReference type="EMBL" id="AHAT01008072">
    <property type="status" value="NOT_ANNOTATED_CDS"/>
    <property type="molecule type" value="Genomic_DNA"/>
</dbReference>
<dbReference type="SUPFAM" id="SSF57903">
    <property type="entry name" value="FYVE/PHD zinc finger"/>
    <property type="match status" value="1"/>
</dbReference>
<dbReference type="PROSITE" id="PS01359">
    <property type="entry name" value="ZF_PHD_1"/>
    <property type="match status" value="1"/>
</dbReference>
<feature type="region of interest" description="Disordered" evidence="5">
    <location>
        <begin position="1497"/>
        <end position="1532"/>
    </location>
</feature>
<dbReference type="InterPro" id="IPR019786">
    <property type="entry name" value="Zinc_finger_PHD-type_CS"/>
</dbReference>
<dbReference type="HOGENOM" id="CLU_003222_0_0_1"/>
<reference evidence="9" key="1">
    <citation type="submission" date="2011-12" db="EMBL/GenBank/DDBJ databases">
        <title>The Draft Genome of Lepisosteus oculatus.</title>
        <authorList>
            <consortium name="The Broad Institute Genome Assembly &amp; Analysis Group"/>
            <consortium name="Computational R&amp;D Group"/>
            <consortium name="and Sequencing Platform"/>
            <person name="Di Palma F."/>
            <person name="Alfoldi J."/>
            <person name="Johnson J."/>
            <person name="Berlin A."/>
            <person name="Gnerre S."/>
            <person name="Jaffe D."/>
            <person name="MacCallum I."/>
            <person name="Young S."/>
            <person name="Walker B.J."/>
            <person name="Lander E.S."/>
            <person name="Lindblad-Toh K."/>
        </authorList>
    </citation>
    <scope>NUCLEOTIDE SEQUENCE [LARGE SCALE GENOMIC DNA]</scope>
</reference>
<feature type="domain" description="RING-type" evidence="7">
    <location>
        <begin position="102"/>
        <end position="143"/>
    </location>
</feature>
<keyword evidence="2 4" id="KW-0863">Zinc-finger</keyword>
<evidence type="ECO:0000256" key="3">
    <source>
        <dbReference type="ARBA" id="ARBA00022833"/>
    </source>
</evidence>
<dbReference type="InParanoid" id="W5LWP0"/>
<evidence type="ECO:0000259" key="6">
    <source>
        <dbReference type="PROSITE" id="PS50016"/>
    </source>
</evidence>
<reference evidence="8" key="2">
    <citation type="submission" date="2025-08" db="UniProtKB">
        <authorList>
            <consortium name="Ensembl"/>
        </authorList>
    </citation>
    <scope>IDENTIFICATION</scope>
</reference>
<dbReference type="Proteomes" id="UP000018468">
    <property type="component" value="Linkage group LG27"/>
</dbReference>
<feature type="compositionally biased region" description="Basic and acidic residues" evidence="5">
    <location>
        <begin position="1215"/>
        <end position="1224"/>
    </location>
</feature>
<sequence>MDDDDSQNQMINRNASLGKGKRQAVFVLTDEDEPSDEEGEDSEEEETDSEEEDDEENGANADEDEAGDSDEPEDNEKELEGAIGGSSSGLGYVSSDEDADKCPICLNTFQDQAVGTPENCEHFFCLDCILEWSRNANSCPVDRLVYKNICLRSCYGGKIQRKIPIQTTAKTSEQEVDEQTNCEVCGRSDREDRLLLCDGCDAGYHMECLVPPLDAVPVEEWFCPECAVNNPSQAQEEDVNEDEVAVLMADVVPSTSRLRATTGQTRAIARTRQSERVRANVNRNRISQARNMQHVPRHLMESSLLEETIDAVVAGLNTAVYVRPLTPRAGTTRRRRTVKRRGTKSKKPRSKTAGGTRTKGTKRRRRRLKKQRSRRKVQLPKEPTARARIAKSLGMGKPIRGSSIPSVYRPVDPSLGAMRADIGAASLSVYGDPFDLDPFDDGNEATEQPSSPLSPFEVKRRGLSQSALKSHQPVARPVSIELRRRALSIPEAEVITEAAPVPDLLGSILSGQSLLMMDSADVVINRDGSLKAIKPDFILLYSSYLDTEVSATWSTCSKTSAFSSSGDNELPSSSSPCNIPEGSASFCLFASNGSLSPPVSPKPQVQLGSQSHNVRSATSGSSSIRLLTSAVPQPNPLASLTAPGGSLRNGNSGPCSLNYRGSNSDPCSRSTIVPARKVPLRPVRVDVSELPRIPKIKREDMGISQPRDGNSSGIPDSCMNNLTGNGGRQQTVGQRDVRSNQNRTDRSEGQRQSQGGSSSSSSYSCSSGSSETRPSSTVSFRISASGNSWHGRRLAHGGVFGTSLKPTGDEPWEIHSKAVQPEKREKAVKSEIYDPFDPTGSDSSSSESASDIFLNTSSETEKMSHSIQDSTSREQELPSSSWNFLEVKTERVHGDTDEKEDVEPNFEQRSKILITEPLSDGEHGASAGGGIDTTHKTLELKKRLPQKDAHSRSNSPASTHSEKKIKLETKSEAKDHKSRSNSRSELYPHSSSDGKQSSKPEARLASDECCRSSSSETTKEKSAIVKYREKNPLRSRERRWSHSHSGSSSPEISERWARKKRRSRSRSKDRRQSCSSSSERAKKKNHKKERSCERYESKGSGSRQKDKKYRRSRSRSKERRKDRSRSRSTSRSKEARRSRSKERQRQRSRSREKKSETCGKMSQSIERKGERGSQKLGKISVETLKESKDLKEKPAFIAPVKDEPGVPKLVNESTPKGERKKIDECDLESKMDVVLEAKVKMEPTWPKEFGCSSCEDEFLGSVKDEVFSAQPISVDEHYKPKLVGTSENLPGAAFHETEPNKKENEEHSADKVNIDYILHTTDLIKHEVVEPIKVSAPAVDTVTAIKKDDATIKPEVVPSPVTATSKSRAPVKRVTWNLQDSDGPSAEKTGSKVSLFKPQQSSKDGLCKAPESRQALNQSTLLFISCLMCVCNQTVSADFFLKFLHLQDFAEPAPLDTSVHVGSLPYAPVVSESTAQYIMQGNLATAGSATSLTCPSSSDLKAGVSEPGAQVPSAQKDEPRAPESVSDVDKSKNEKYIKKLHMQERAVEEVKLAIKPFYQKRDITKEEYKDILRKAVQKVCHSKSGEINPVKVANLVRAYVDKYKHARKHRKEAEGSRKDTAMTKDPPS</sequence>
<feature type="compositionally biased region" description="Basic and acidic residues" evidence="5">
    <location>
        <begin position="817"/>
        <end position="832"/>
    </location>
</feature>
<keyword evidence="1" id="KW-0479">Metal-binding</keyword>
<dbReference type="GeneTree" id="ENSGT00950000183205"/>
<feature type="compositionally biased region" description="Basic residues" evidence="5">
    <location>
        <begin position="359"/>
        <end position="378"/>
    </location>
</feature>
<evidence type="ECO:0000313" key="8">
    <source>
        <dbReference type="Ensembl" id="ENSLOCP00000000547.1"/>
    </source>
</evidence>
<dbReference type="Pfam" id="PF13639">
    <property type="entry name" value="zf-RING_2"/>
    <property type="match status" value="1"/>
</dbReference>
<dbReference type="PANTHER" id="PTHR12618">
    <property type="entry name" value="PHD AND RING FINGER DOMAIN-CONTAINING PROTEIN 1"/>
    <property type="match status" value="1"/>
</dbReference>
<evidence type="ECO:0000256" key="2">
    <source>
        <dbReference type="ARBA" id="ARBA00022771"/>
    </source>
</evidence>
<dbReference type="CDD" id="cd16635">
    <property type="entry name" value="mRING-HC-C3HC3D_PHRF1"/>
    <property type="match status" value="1"/>
</dbReference>
<dbReference type="SUPFAM" id="SSF57850">
    <property type="entry name" value="RING/U-box"/>
    <property type="match status" value="1"/>
</dbReference>
<feature type="region of interest" description="Disordered" evidence="5">
    <location>
        <begin position="1604"/>
        <end position="1628"/>
    </location>
</feature>
<feature type="compositionally biased region" description="Basic and acidic residues" evidence="5">
    <location>
        <begin position="1611"/>
        <end position="1628"/>
    </location>
</feature>